<evidence type="ECO:0000256" key="12">
    <source>
        <dbReference type="PIRSR" id="PIRSR000447-1"/>
    </source>
</evidence>
<dbReference type="Gene3D" id="3.40.47.10">
    <property type="match status" value="1"/>
</dbReference>
<gene>
    <name evidence="15" type="ORF">SAMN06296273_1540</name>
</gene>
<dbReference type="RefSeq" id="WP_096294280.1">
    <property type="nucleotide sequence ID" value="NZ_LT907782.1"/>
</dbReference>
<dbReference type="CDD" id="cd00834">
    <property type="entry name" value="KAS_I_II"/>
    <property type="match status" value="1"/>
</dbReference>
<dbReference type="FunFam" id="3.40.47.10:FF:000009">
    <property type="entry name" value="3-oxoacyl-[acyl-carrier-protein] synthase 2"/>
    <property type="match status" value="1"/>
</dbReference>
<dbReference type="GO" id="GO:0006633">
    <property type="term" value="P:fatty acid biosynthetic process"/>
    <property type="evidence" value="ECO:0007669"/>
    <property type="project" value="UniProtKB-UniRule"/>
</dbReference>
<dbReference type="InterPro" id="IPR014031">
    <property type="entry name" value="Ketoacyl_synth_C"/>
</dbReference>
<dbReference type="Pfam" id="PF00109">
    <property type="entry name" value="ketoacyl-synt"/>
    <property type="match status" value="1"/>
</dbReference>
<evidence type="ECO:0000256" key="9">
    <source>
        <dbReference type="ARBA" id="ARBA00023160"/>
    </source>
</evidence>
<dbReference type="InterPro" id="IPR017568">
    <property type="entry name" value="3-oxoacyl-ACP_synth-2"/>
</dbReference>
<evidence type="ECO:0000256" key="6">
    <source>
        <dbReference type="ARBA" id="ARBA00022679"/>
    </source>
</evidence>
<name>A0A285BXQ9_9PROT</name>
<evidence type="ECO:0000256" key="10">
    <source>
        <dbReference type="ARBA" id="ARBA00023315"/>
    </source>
</evidence>
<keyword evidence="7" id="KW-0276">Fatty acid metabolism</keyword>
<evidence type="ECO:0000256" key="4">
    <source>
        <dbReference type="ARBA" id="ARBA00014657"/>
    </source>
</evidence>
<dbReference type="InterPro" id="IPR018201">
    <property type="entry name" value="Ketoacyl_synth_AS"/>
</dbReference>
<dbReference type="NCBIfam" id="NF005589">
    <property type="entry name" value="PRK07314.1"/>
    <property type="match status" value="1"/>
</dbReference>
<dbReference type="SUPFAM" id="SSF53901">
    <property type="entry name" value="Thiolase-like"/>
    <property type="match status" value="2"/>
</dbReference>
<evidence type="ECO:0000256" key="3">
    <source>
        <dbReference type="ARBA" id="ARBA00012356"/>
    </source>
</evidence>
<comment type="similarity">
    <text evidence="2 11 13">Belongs to the thiolase-like superfamily. Beta-ketoacyl-ACP synthases family.</text>
</comment>
<dbReference type="NCBIfam" id="NF004970">
    <property type="entry name" value="PRK06333.1"/>
    <property type="match status" value="1"/>
</dbReference>
<keyword evidence="9 11" id="KW-0275">Fatty acid biosynthesis</keyword>
<evidence type="ECO:0000256" key="13">
    <source>
        <dbReference type="RuleBase" id="RU003694"/>
    </source>
</evidence>
<evidence type="ECO:0000256" key="8">
    <source>
        <dbReference type="ARBA" id="ARBA00023098"/>
    </source>
</evidence>
<dbReference type="PROSITE" id="PS52004">
    <property type="entry name" value="KS3_2"/>
    <property type="match status" value="1"/>
</dbReference>
<dbReference type="InterPro" id="IPR016039">
    <property type="entry name" value="Thiolase-like"/>
</dbReference>
<dbReference type="InterPro" id="IPR000794">
    <property type="entry name" value="Beta-ketoacyl_synthase"/>
</dbReference>
<keyword evidence="8" id="KW-0443">Lipid metabolism</keyword>
<dbReference type="SMART" id="SM00825">
    <property type="entry name" value="PKS_KS"/>
    <property type="match status" value="1"/>
</dbReference>
<dbReference type="Proteomes" id="UP000242498">
    <property type="component" value="Chromosome I"/>
</dbReference>
<dbReference type="EC" id="2.3.1.179" evidence="3 11"/>
<proteinExistence type="inferred from homology"/>
<keyword evidence="10 11" id="KW-0012">Acyltransferase</keyword>
<dbReference type="PANTHER" id="PTHR11712">
    <property type="entry name" value="POLYKETIDE SYNTHASE-RELATED"/>
    <property type="match status" value="1"/>
</dbReference>
<keyword evidence="6 11" id="KW-0808">Transferase</keyword>
<keyword evidence="5 11" id="KW-0444">Lipid biosynthesis</keyword>
<dbReference type="PIRSF" id="PIRSF000447">
    <property type="entry name" value="KAS_II"/>
    <property type="match status" value="1"/>
</dbReference>
<evidence type="ECO:0000256" key="7">
    <source>
        <dbReference type="ARBA" id="ARBA00022832"/>
    </source>
</evidence>
<protein>
    <recommendedName>
        <fullName evidence="4 11">3-oxoacyl-[acyl-carrier-protein] synthase 2</fullName>
        <ecNumber evidence="3 11">2.3.1.179</ecNumber>
    </recommendedName>
</protein>
<sequence>MFKRKVVVTGLGIVSPVGNTIPSAWESIIAGKSGITRISRFDASAFASQIAGEVKDFDIHQYVSAKEARRMDIFIHYGMAAAIQAVKDAGIDEISQLEAERIGVNIGSGIGGLSMIESTDIAYHAGGPRKISPFFIPSTIINMIAGNLSIMYGYKGPNLAIVTACTTATHSIGHSARMIEYGDADVMVCGGAESCVTPLAIGGFGAAKALSVHNDDPEIASRPWDIDRDGFVLGEGAGVLVLEEMEHAQRRGARIYAELAGFGMSADAFHMTAPCDDGEGAARCMSNALKNAEIDTTEVDYVNAHGTSTPLGDIAETIAVKRCFGGHASKLAVNSTKSMTGHLLGAAGGVEAIFSVLATYHQIAPPTINLVNQDPQCDLDYIPNTARDMNIKVALSNSFGFGGTNGTLVFRRI</sequence>
<dbReference type="AlphaFoldDB" id="A0A285BXQ9"/>
<dbReference type="InterPro" id="IPR014030">
    <property type="entry name" value="Ketoacyl_synth_N"/>
</dbReference>
<dbReference type="GO" id="GO:0004315">
    <property type="term" value="F:3-oxoacyl-[acyl-carrier-protein] synthase activity"/>
    <property type="evidence" value="ECO:0007669"/>
    <property type="project" value="UniProtKB-UniRule"/>
</dbReference>
<evidence type="ECO:0000256" key="5">
    <source>
        <dbReference type="ARBA" id="ARBA00022516"/>
    </source>
</evidence>
<evidence type="ECO:0000259" key="14">
    <source>
        <dbReference type="PROSITE" id="PS52004"/>
    </source>
</evidence>
<dbReference type="InterPro" id="IPR020841">
    <property type="entry name" value="PKS_Beta-ketoAc_synthase_dom"/>
</dbReference>
<organism evidence="15 16">
    <name type="scientific">Nitrosomonas ureae</name>
    <dbReference type="NCBI Taxonomy" id="44577"/>
    <lineage>
        <taxon>Bacteria</taxon>
        <taxon>Pseudomonadati</taxon>
        <taxon>Pseudomonadota</taxon>
        <taxon>Betaproteobacteria</taxon>
        <taxon>Nitrosomonadales</taxon>
        <taxon>Nitrosomonadaceae</taxon>
        <taxon>Nitrosomonas</taxon>
    </lineage>
</organism>
<comment type="catalytic activity">
    <reaction evidence="11">
        <text>a fatty acyl-[ACP] + malonyl-[ACP] + H(+) = a 3-oxoacyl-[ACP] + holo-[ACP] + CO2</text>
        <dbReference type="Rhea" id="RHEA:22836"/>
        <dbReference type="Rhea" id="RHEA-COMP:9623"/>
        <dbReference type="Rhea" id="RHEA-COMP:9685"/>
        <dbReference type="Rhea" id="RHEA-COMP:9916"/>
        <dbReference type="Rhea" id="RHEA-COMP:14125"/>
        <dbReference type="ChEBI" id="CHEBI:15378"/>
        <dbReference type="ChEBI" id="CHEBI:16526"/>
        <dbReference type="ChEBI" id="CHEBI:64479"/>
        <dbReference type="ChEBI" id="CHEBI:78449"/>
        <dbReference type="ChEBI" id="CHEBI:78776"/>
        <dbReference type="ChEBI" id="CHEBI:138651"/>
    </reaction>
</comment>
<dbReference type="EMBL" id="LT907782">
    <property type="protein sequence ID" value="SNX60081.1"/>
    <property type="molecule type" value="Genomic_DNA"/>
</dbReference>
<dbReference type="PANTHER" id="PTHR11712:SF336">
    <property type="entry name" value="3-OXOACYL-[ACYL-CARRIER-PROTEIN] SYNTHASE, MITOCHONDRIAL"/>
    <property type="match status" value="1"/>
</dbReference>
<evidence type="ECO:0000256" key="2">
    <source>
        <dbReference type="ARBA" id="ARBA00008467"/>
    </source>
</evidence>
<dbReference type="OrthoDB" id="9808669at2"/>
<evidence type="ECO:0000313" key="16">
    <source>
        <dbReference type="Proteomes" id="UP000242498"/>
    </source>
</evidence>
<comment type="function">
    <text evidence="11">Involved in the type II fatty acid elongation cycle. Catalyzes the elongation of a wide range of acyl-ACP by the addition of two carbons from malonyl-ACP to an acyl acceptor. Can efficiently catalyze the conversion of palmitoleoyl-ACP (cis-hexadec-9-enoyl-ACP) to cis-vaccenoyl-ACP (cis-octadec-11-enoyl-ACP), an essential step in the thermal regulation of fatty acid composition.</text>
</comment>
<comment type="catalytic activity">
    <reaction evidence="11">
        <text>(9Z)-hexadecenoyl-[ACP] + malonyl-[ACP] + H(+) = 3-oxo-(11Z)-octadecenoyl-[ACP] + holo-[ACP] + CO2</text>
        <dbReference type="Rhea" id="RHEA:55040"/>
        <dbReference type="Rhea" id="RHEA-COMP:9623"/>
        <dbReference type="Rhea" id="RHEA-COMP:9685"/>
        <dbReference type="Rhea" id="RHEA-COMP:10800"/>
        <dbReference type="Rhea" id="RHEA-COMP:14074"/>
        <dbReference type="ChEBI" id="CHEBI:15378"/>
        <dbReference type="ChEBI" id="CHEBI:16526"/>
        <dbReference type="ChEBI" id="CHEBI:64479"/>
        <dbReference type="ChEBI" id="CHEBI:78449"/>
        <dbReference type="ChEBI" id="CHEBI:83989"/>
        <dbReference type="ChEBI" id="CHEBI:138538"/>
        <dbReference type="EC" id="2.3.1.179"/>
    </reaction>
</comment>
<reference evidence="15 16" key="1">
    <citation type="submission" date="2017-08" db="EMBL/GenBank/DDBJ databases">
        <authorList>
            <person name="de Groot N.N."/>
        </authorList>
    </citation>
    <scope>NUCLEOTIDE SEQUENCE [LARGE SCALE GENOMIC DNA]</scope>
    <source>
        <strain evidence="15 16">Nm15</strain>
    </source>
</reference>
<evidence type="ECO:0000313" key="15">
    <source>
        <dbReference type="EMBL" id="SNX60081.1"/>
    </source>
</evidence>
<evidence type="ECO:0000256" key="11">
    <source>
        <dbReference type="PIRNR" id="PIRNR000447"/>
    </source>
</evidence>
<accession>A0A285BXQ9</accession>
<dbReference type="GO" id="GO:0005829">
    <property type="term" value="C:cytosol"/>
    <property type="evidence" value="ECO:0007669"/>
    <property type="project" value="TreeGrafter"/>
</dbReference>
<dbReference type="NCBIfam" id="TIGR03150">
    <property type="entry name" value="fabF"/>
    <property type="match status" value="1"/>
</dbReference>
<dbReference type="PROSITE" id="PS00606">
    <property type="entry name" value="KS3_1"/>
    <property type="match status" value="1"/>
</dbReference>
<evidence type="ECO:0000256" key="1">
    <source>
        <dbReference type="ARBA" id="ARBA00005194"/>
    </source>
</evidence>
<feature type="domain" description="Ketosynthase family 3 (KS3)" evidence="14">
    <location>
        <begin position="3"/>
        <end position="412"/>
    </location>
</feature>
<comment type="pathway">
    <text evidence="1 11">Lipid metabolism; fatty acid biosynthesis.</text>
</comment>
<dbReference type="Pfam" id="PF02801">
    <property type="entry name" value="Ketoacyl-synt_C"/>
    <property type="match status" value="1"/>
</dbReference>
<dbReference type="UniPathway" id="UPA00094"/>
<feature type="active site" description="For beta-ketoacyl synthase activity" evidence="12">
    <location>
        <position position="165"/>
    </location>
</feature>